<dbReference type="FunFam" id="3.40.50.720:FF:000003">
    <property type="entry name" value="S-(hydroxymethyl)glutathione dehydrogenase"/>
    <property type="match status" value="1"/>
</dbReference>
<dbReference type="GO" id="GO:0005829">
    <property type="term" value="C:cytosol"/>
    <property type="evidence" value="ECO:0007669"/>
    <property type="project" value="TreeGrafter"/>
</dbReference>
<name>A0A2A6M626_RHIFR</name>
<reference evidence="8 9" key="1">
    <citation type="submission" date="2017-09" db="EMBL/GenBank/DDBJ databases">
        <title>Comparative genomics of rhizobia isolated from Phaseolus vulgaris in China.</title>
        <authorList>
            <person name="Tong W."/>
        </authorList>
    </citation>
    <scope>NUCLEOTIDE SEQUENCE [LARGE SCALE GENOMIC DNA]</scope>
    <source>
        <strain evidence="8 9">PCH1</strain>
    </source>
</reference>
<accession>A0A2A6M626</accession>
<feature type="domain" description="Enoyl reductase (ER)" evidence="7">
    <location>
        <begin position="11"/>
        <end position="365"/>
    </location>
</feature>
<evidence type="ECO:0000256" key="2">
    <source>
        <dbReference type="ARBA" id="ARBA00022723"/>
    </source>
</evidence>
<dbReference type="GO" id="GO:0008270">
    <property type="term" value="F:zinc ion binding"/>
    <property type="evidence" value="ECO:0007669"/>
    <property type="project" value="InterPro"/>
</dbReference>
<organism evidence="8 9">
    <name type="scientific">Rhizobium fredii</name>
    <name type="common">Sinorhizobium fredii</name>
    <dbReference type="NCBI Taxonomy" id="380"/>
    <lineage>
        <taxon>Bacteria</taxon>
        <taxon>Pseudomonadati</taxon>
        <taxon>Pseudomonadota</taxon>
        <taxon>Alphaproteobacteria</taxon>
        <taxon>Hyphomicrobiales</taxon>
        <taxon>Rhizobiaceae</taxon>
        <taxon>Sinorhizobium/Ensifer group</taxon>
        <taxon>Sinorhizobium</taxon>
    </lineage>
</organism>
<dbReference type="Gene3D" id="3.40.50.720">
    <property type="entry name" value="NAD(P)-binding Rossmann-like Domain"/>
    <property type="match status" value="1"/>
</dbReference>
<evidence type="ECO:0000256" key="4">
    <source>
        <dbReference type="ARBA" id="ARBA00023002"/>
    </source>
</evidence>
<dbReference type="GO" id="GO:0051903">
    <property type="term" value="F:S-(hydroxymethyl)glutathione dehydrogenase [NAD(P)+] activity"/>
    <property type="evidence" value="ECO:0007669"/>
    <property type="project" value="TreeGrafter"/>
</dbReference>
<evidence type="ECO:0000259" key="7">
    <source>
        <dbReference type="SMART" id="SM00829"/>
    </source>
</evidence>
<dbReference type="Pfam" id="PF00107">
    <property type="entry name" value="ADH_zinc_N"/>
    <property type="match status" value="1"/>
</dbReference>
<protein>
    <submittedName>
        <fullName evidence="8">Alcohol dehydrogenase</fullName>
    </submittedName>
</protein>
<dbReference type="SUPFAM" id="SSF50129">
    <property type="entry name" value="GroES-like"/>
    <property type="match status" value="1"/>
</dbReference>
<evidence type="ECO:0000313" key="8">
    <source>
        <dbReference type="EMBL" id="PDT50105.1"/>
    </source>
</evidence>
<dbReference type="InterPro" id="IPR002328">
    <property type="entry name" value="ADH_Zn_CS"/>
</dbReference>
<keyword evidence="2 6" id="KW-0479">Metal-binding</keyword>
<dbReference type="InterPro" id="IPR013149">
    <property type="entry name" value="ADH-like_C"/>
</dbReference>
<comment type="similarity">
    <text evidence="6">Belongs to the zinc-containing alcohol dehydrogenase family.</text>
</comment>
<dbReference type="CDD" id="cd08278">
    <property type="entry name" value="benzyl_alcohol_DH"/>
    <property type="match status" value="1"/>
</dbReference>
<comment type="caution">
    <text evidence="8">The sequence shown here is derived from an EMBL/GenBank/DDBJ whole genome shotgun (WGS) entry which is preliminary data.</text>
</comment>
<dbReference type="Gene3D" id="3.90.180.10">
    <property type="entry name" value="Medium-chain alcohol dehydrogenases, catalytic domain"/>
    <property type="match status" value="1"/>
</dbReference>
<keyword evidence="5" id="KW-0520">NAD</keyword>
<dbReference type="InterPro" id="IPR036291">
    <property type="entry name" value="NAD(P)-bd_dom_sf"/>
</dbReference>
<evidence type="ECO:0000256" key="1">
    <source>
        <dbReference type="ARBA" id="ARBA00001947"/>
    </source>
</evidence>
<dbReference type="PANTHER" id="PTHR43880:SF12">
    <property type="entry name" value="ALCOHOL DEHYDROGENASE CLASS-3"/>
    <property type="match status" value="1"/>
</dbReference>
<evidence type="ECO:0000256" key="6">
    <source>
        <dbReference type="RuleBase" id="RU361277"/>
    </source>
</evidence>
<comment type="cofactor">
    <cofactor evidence="1 6">
        <name>Zn(2+)</name>
        <dbReference type="ChEBI" id="CHEBI:29105"/>
    </cofactor>
</comment>
<keyword evidence="4" id="KW-0560">Oxidoreductase</keyword>
<dbReference type="Pfam" id="PF08240">
    <property type="entry name" value="ADH_N"/>
    <property type="match status" value="1"/>
</dbReference>
<dbReference type="GO" id="GO:0046294">
    <property type="term" value="P:formaldehyde catabolic process"/>
    <property type="evidence" value="ECO:0007669"/>
    <property type="project" value="TreeGrafter"/>
</dbReference>
<dbReference type="RefSeq" id="WP_097586326.1">
    <property type="nucleotide sequence ID" value="NZ_NWTC01000001.1"/>
</dbReference>
<dbReference type="EMBL" id="NWTC01000001">
    <property type="protein sequence ID" value="PDT50105.1"/>
    <property type="molecule type" value="Genomic_DNA"/>
</dbReference>
<dbReference type="SMART" id="SM00829">
    <property type="entry name" value="PKS_ER"/>
    <property type="match status" value="1"/>
</dbReference>
<dbReference type="Proteomes" id="UP000220353">
    <property type="component" value="Unassembled WGS sequence"/>
</dbReference>
<dbReference type="InterPro" id="IPR011032">
    <property type="entry name" value="GroES-like_sf"/>
</dbReference>
<keyword evidence="3 6" id="KW-0862">Zinc</keyword>
<dbReference type="PROSITE" id="PS00059">
    <property type="entry name" value="ADH_ZINC"/>
    <property type="match status" value="1"/>
</dbReference>
<dbReference type="SUPFAM" id="SSF51735">
    <property type="entry name" value="NAD(P)-binding Rossmann-fold domains"/>
    <property type="match status" value="1"/>
</dbReference>
<dbReference type="AlphaFoldDB" id="A0A2A6M626"/>
<dbReference type="InterPro" id="IPR020843">
    <property type="entry name" value="ER"/>
</dbReference>
<evidence type="ECO:0000313" key="9">
    <source>
        <dbReference type="Proteomes" id="UP000220353"/>
    </source>
</evidence>
<sequence>MIECVSAVVDGKSEAFRLTKLMLEEPRPDEIVVEIVGVGICHTDIVVRDQHYPTPLPAVLGHEGAGVVVKVGSAVTKVVPGDHVVLAYGSCGKCENCQKGEAGYCLDFFGYNFGGSRSDGSTPFHSEDGKRISGCFFCQSSFGTHALATERNVVKVDKEVPLEILGPLGCGISTGAGTVMNALRPIAGTSIAVFGAGSVGLAAIMAAKVVGCTTIIAIDINEERLALAKELGATHTINGRSGDAVSTIQRLTDGLGVHYSLECTSIPAVFRQAVDSLRLTGVCALVGAAALGTEVSLDMNSILFGRTVRGVIEGESVPDTFIPQLISLWKQGRFPFDKLITFYQLDEINQACADSESGKVLKPVLRPGQKR</sequence>
<proteinExistence type="inferred from homology"/>
<dbReference type="InterPro" id="IPR013154">
    <property type="entry name" value="ADH-like_N"/>
</dbReference>
<gene>
    <name evidence="8" type="ORF">CO661_00045</name>
</gene>
<dbReference type="PANTHER" id="PTHR43880">
    <property type="entry name" value="ALCOHOL DEHYDROGENASE"/>
    <property type="match status" value="1"/>
</dbReference>
<evidence type="ECO:0000256" key="5">
    <source>
        <dbReference type="ARBA" id="ARBA00023027"/>
    </source>
</evidence>
<evidence type="ECO:0000256" key="3">
    <source>
        <dbReference type="ARBA" id="ARBA00022833"/>
    </source>
</evidence>